<gene>
    <name evidence="2" type="ORF">WQ53_13125</name>
</gene>
<dbReference type="Proteomes" id="UP000033067">
    <property type="component" value="Chromosome"/>
</dbReference>
<protein>
    <submittedName>
        <fullName evidence="2">Peptide transporter</fullName>
    </submittedName>
</protein>
<dbReference type="KEGG" id="psuw:WQ53_13125"/>
<proteinExistence type="predicted"/>
<dbReference type="Pfam" id="PF03865">
    <property type="entry name" value="ShlB"/>
    <property type="match status" value="1"/>
</dbReference>
<dbReference type="EMBL" id="CP011144">
    <property type="protein sequence ID" value="AKC87555.1"/>
    <property type="molecule type" value="Genomic_DNA"/>
</dbReference>
<dbReference type="PANTHER" id="PTHR34597">
    <property type="entry name" value="SLR1661 PROTEIN"/>
    <property type="match status" value="1"/>
</dbReference>
<dbReference type="GO" id="GO:0046819">
    <property type="term" value="P:protein secretion by the type V secretion system"/>
    <property type="evidence" value="ECO:0007669"/>
    <property type="project" value="TreeGrafter"/>
</dbReference>
<sequence>MVAHYRGLGWFARAQLPEQDITDGTVVVQVVEGRFGQLHVEHGGGRARSGFVAGVVARQLQPGAPYSLAQLERGLLLANDLPGIMADGVLRAGEAPGTSDLVLQVQDRPLLSGSASLGNDGSRYTGRAQAIARLNLDDPSGWGDQIGATLMRGVDLEYLGASYGVPLGTGGWRGNVGYASLSYRLGKEFAALDAFGKSRIRQASVAYPLRRSDALNVEVELAWTGRHQWDESLGLALRRRHIGNLTLGVYGDARDEWLRGGWTAWIVDLAHGRARLDLPDDRALDAFGAGIHGPFTLASLELRTDRWLSPDWYARSRITGQWTDGNLDSSLQFVLGGPSGVRGYPVNEGSGDSGAVVQLELHRLLPGPLGSELDGFAFVDHGVIRQRQDPWDDWRLPGDADNQYALSAAGIGLGWTHPRGLRTILSLASPLGTNPGGLEDRNQDGTRRATQFWFNLRQRF</sequence>
<evidence type="ECO:0000313" key="2">
    <source>
        <dbReference type="EMBL" id="AKC87555.1"/>
    </source>
</evidence>
<dbReference type="InterPro" id="IPR051544">
    <property type="entry name" value="TPS_OM_transporter"/>
</dbReference>
<dbReference type="GO" id="GO:0098046">
    <property type="term" value="C:type V protein secretion system complex"/>
    <property type="evidence" value="ECO:0007669"/>
    <property type="project" value="TreeGrafter"/>
</dbReference>
<dbReference type="InterPro" id="IPR005565">
    <property type="entry name" value="Hemolysn_activator_HlyB_C"/>
</dbReference>
<keyword evidence="3" id="KW-1185">Reference proteome</keyword>
<dbReference type="Gene3D" id="2.40.160.50">
    <property type="entry name" value="membrane protein fhac: a member of the omp85/tpsb transporter family"/>
    <property type="match status" value="1"/>
</dbReference>
<feature type="domain" description="Haemolysin activator HlyB C-terminal" evidence="1">
    <location>
        <begin position="97"/>
        <end position="389"/>
    </location>
</feature>
<dbReference type="PATRIC" id="fig|314722.6.peg.2845"/>
<organism evidence="2 3">
    <name type="scientific">Pseudoxanthomonas suwonensis</name>
    <dbReference type="NCBI Taxonomy" id="314722"/>
    <lineage>
        <taxon>Bacteria</taxon>
        <taxon>Pseudomonadati</taxon>
        <taxon>Pseudomonadota</taxon>
        <taxon>Gammaproteobacteria</taxon>
        <taxon>Lysobacterales</taxon>
        <taxon>Lysobacteraceae</taxon>
        <taxon>Pseudoxanthomonas</taxon>
    </lineage>
</organism>
<evidence type="ECO:0000259" key="1">
    <source>
        <dbReference type="Pfam" id="PF03865"/>
    </source>
</evidence>
<dbReference type="GO" id="GO:0008320">
    <property type="term" value="F:protein transmembrane transporter activity"/>
    <property type="evidence" value="ECO:0007669"/>
    <property type="project" value="TreeGrafter"/>
</dbReference>
<evidence type="ECO:0000313" key="3">
    <source>
        <dbReference type="Proteomes" id="UP000033067"/>
    </source>
</evidence>
<name>A0A0E3UP72_9GAMM</name>
<reference evidence="2 3" key="1">
    <citation type="journal article" date="2015" name="Genome Announc.">
        <title>Complete Genome Sequence of Pseudoxanthomonas suwonensis Strain J1, a Cellulose-Degrading Bacterium Isolated from Leaf- and Wood-Enriched Soil.</title>
        <authorList>
            <person name="Hou L."/>
            <person name="Jiang J."/>
            <person name="Xu Z."/>
            <person name="Zhou Y."/>
            <person name="Leung F.C."/>
        </authorList>
    </citation>
    <scope>NUCLEOTIDE SEQUENCE [LARGE SCALE GENOMIC DNA]</scope>
    <source>
        <strain evidence="2 3">J1</strain>
    </source>
</reference>
<dbReference type="AlphaFoldDB" id="A0A0E3UP72"/>
<dbReference type="PANTHER" id="PTHR34597:SF1">
    <property type="entry name" value="HEME_HEMOPEXIN TRANSPORTER PROTEIN HUXB"/>
    <property type="match status" value="1"/>
</dbReference>
<accession>A0A0E3UP72</accession>